<evidence type="ECO:0000256" key="2">
    <source>
        <dbReference type="ARBA" id="ARBA00023140"/>
    </source>
</evidence>
<keyword evidence="4" id="KW-0456">Lyase</keyword>
<reference evidence="4" key="1">
    <citation type="submission" date="2009-10" db="EMBL/GenBank/DDBJ databases">
        <title>Diversity of trophic interactions inside an arsenic-rich microbial ecosystem.</title>
        <authorList>
            <person name="Bertin P.N."/>
            <person name="Heinrich-Salmeron A."/>
            <person name="Pelletier E."/>
            <person name="Goulhen-Chollet F."/>
            <person name="Arsene-Ploetze F."/>
            <person name="Gallien S."/>
            <person name="Calteau A."/>
            <person name="Vallenet D."/>
            <person name="Casiot C."/>
            <person name="Chane-Woon-Ming B."/>
            <person name="Giloteaux L."/>
            <person name="Barakat M."/>
            <person name="Bonnefoy V."/>
            <person name="Bruneel O."/>
            <person name="Chandler M."/>
            <person name="Cleiss J."/>
            <person name="Duran R."/>
            <person name="Elbaz-Poulichet F."/>
            <person name="Fonknechten N."/>
            <person name="Lauga B."/>
            <person name="Mornico D."/>
            <person name="Ortet P."/>
            <person name="Schaeffer C."/>
            <person name="Siguier P."/>
            <person name="Alexander Thil Smith A."/>
            <person name="Van Dorsselaer A."/>
            <person name="Weissenbach J."/>
            <person name="Medigue C."/>
            <person name="Le Paslier D."/>
        </authorList>
    </citation>
    <scope>NUCLEOTIDE SEQUENCE</scope>
</reference>
<protein>
    <submittedName>
        <fullName evidence="4">Putative Enoyl-CoA hydratase</fullName>
        <ecNumber evidence="4">4.2.1.17</ecNumber>
    </submittedName>
</protein>
<dbReference type="PANTHER" id="PTHR43684:SF1">
    <property type="entry name" value="ENOYL-COA DELTA ISOMERASE 2"/>
    <property type="match status" value="1"/>
</dbReference>
<sequence length="248" mass="26117">MSTIVDTTEGVMTIRFDRQEKKNAMTAAMYAAAADALERAAEDSEVRALLFLGREDFSAGNDIADFLAAGAMHAKIEDLPVVRFLHRLVACEKPVLAGVNGVAIGIGTTLLLHCDGVVAGASARFALPFVPLGLVPEAGSSLLLPRVVGRNRASWLLLSGERFSADEARAMGLLAEVVADGEVESRARAMAAQLAALPPNAIRTTKRLIRGADSSALAAAMGAEFAAFADAMRSEEARAAFMRFLTKG</sequence>
<keyword evidence="3" id="KW-0413">Isomerase</keyword>
<dbReference type="CDD" id="cd06558">
    <property type="entry name" value="crotonase-like"/>
    <property type="match status" value="1"/>
</dbReference>
<dbReference type="GO" id="GO:0004165">
    <property type="term" value="F:delta(3)-delta(2)-enoyl-CoA isomerase activity"/>
    <property type="evidence" value="ECO:0007669"/>
    <property type="project" value="UniProtKB-ARBA"/>
</dbReference>
<comment type="caution">
    <text evidence="4">The sequence shown here is derived from an EMBL/GenBank/DDBJ whole genome shotgun (WGS) entry which is preliminary data.</text>
</comment>
<dbReference type="InterPro" id="IPR001753">
    <property type="entry name" value="Enoyl-CoA_hydra/iso"/>
</dbReference>
<dbReference type="Gene3D" id="1.10.12.10">
    <property type="entry name" value="Lyase 2-enoyl-coa Hydratase, Chain A, domain 2"/>
    <property type="match status" value="1"/>
</dbReference>
<dbReference type="EC" id="4.2.1.17" evidence="4"/>
<evidence type="ECO:0000256" key="3">
    <source>
        <dbReference type="ARBA" id="ARBA00023235"/>
    </source>
</evidence>
<dbReference type="SUPFAM" id="SSF52096">
    <property type="entry name" value="ClpP/crotonase"/>
    <property type="match status" value="1"/>
</dbReference>
<evidence type="ECO:0000313" key="4">
    <source>
        <dbReference type="EMBL" id="CBH76196.1"/>
    </source>
</evidence>
<dbReference type="PANTHER" id="PTHR43684">
    <property type="match status" value="1"/>
</dbReference>
<dbReference type="Gene3D" id="3.90.226.10">
    <property type="entry name" value="2-enoyl-CoA Hydratase, Chain A, domain 1"/>
    <property type="match status" value="1"/>
</dbReference>
<dbReference type="InterPro" id="IPR014748">
    <property type="entry name" value="Enoyl-CoA_hydra_C"/>
</dbReference>
<dbReference type="InterPro" id="IPR029045">
    <property type="entry name" value="ClpP/crotonase-like_dom_sf"/>
</dbReference>
<proteinExistence type="predicted"/>
<organism evidence="4">
    <name type="scientific">mine drainage metagenome</name>
    <dbReference type="NCBI Taxonomy" id="410659"/>
    <lineage>
        <taxon>unclassified sequences</taxon>
        <taxon>metagenomes</taxon>
        <taxon>ecological metagenomes</taxon>
    </lineage>
</organism>
<dbReference type="InterPro" id="IPR051053">
    <property type="entry name" value="ECH/Chromodomain_protein"/>
</dbReference>
<name>E6PIA6_9ZZZZ</name>
<comment type="subcellular location">
    <subcellularLocation>
        <location evidence="1">Peroxisome</location>
    </subcellularLocation>
</comment>
<dbReference type="GO" id="GO:0004300">
    <property type="term" value="F:enoyl-CoA hydratase activity"/>
    <property type="evidence" value="ECO:0007669"/>
    <property type="project" value="UniProtKB-EC"/>
</dbReference>
<gene>
    <name evidence="4" type="ORF">CARN1_0676</name>
</gene>
<evidence type="ECO:0000256" key="1">
    <source>
        <dbReference type="ARBA" id="ARBA00004275"/>
    </source>
</evidence>
<accession>E6PIA6</accession>
<dbReference type="AlphaFoldDB" id="E6PIA6"/>
<dbReference type="Pfam" id="PF00378">
    <property type="entry name" value="ECH_1"/>
    <property type="match status" value="1"/>
</dbReference>
<keyword evidence="2" id="KW-0576">Peroxisome</keyword>
<dbReference type="GO" id="GO:0005777">
    <property type="term" value="C:peroxisome"/>
    <property type="evidence" value="ECO:0007669"/>
    <property type="project" value="UniProtKB-SubCell"/>
</dbReference>
<dbReference type="EMBL" id="CABL01000019">
    <property type="protein sequence ID" value="CBH76196.1"/>
    <property type="molecule type" value="Genomic_DNA"/>
</dbReference>